<name>A0A835PYF9_VANPL</name>
<dbReference type="Proteomes" id="UP000636800">
    <property type="component" value="Chromosome 11"/>
</dbReference>
<dbReference type="EMBL" id="JADCNL010000011">
    <property type="protein sequence ID" value="KAG0460935.1"/>
    <property type="molecule type" value="Genomic_DNA"/>
</dbReference>
<dbReference type="AlphaFoldDB" id="A0A835PYF9"/>
<dbReference type="OrthoDB" id="660799at2759"/>
<evidence type="ECO:0000313" key="2">
    <source>
        <dbReference type="Proteomes" id="UP000636800"/>
    </source>
</evidence>
<comment type="caution">
    <text evidence="1">The sequence shown here is derived from an EMBL/GenBank/DDBJ whole genome shotgun (WGS) entry which is preliminary data.</text>
</comment>
<accession>A0A835PYF9</accession>
<gene>
    <name evidence="1" type="ORF">HPP92_021232</name>
</gene>
<organism evidence="1 2">
    <name type="scientific">Vanilla planifolia</name>
    <name type="common">Vanilla</name>
    <dbReference type="NCBI Taxonomy" id="51239"/>
    <lineage>
        <taxon>Eukaryota</taxon>
        <taxon>Viridiplantae</taxon>
        <taxon>Streptophyta</taxon>
        <taxon>Embryophyta</taxon>
        <taxon>Tracheophyta</taxon>
        <taxon>Spermatophyta</taxon>
        <taxon>Magnoliopsida</taxon>
        <taxon>Liliopsida</taxon>
        <taxon>Asparagales</taxon>
        <taxon>Orchidaceae</taxon>
        <taxon>Vanilloideae</taxon>
        <taxon>Vanilleae</taxon>
        <taxon>Vanilla</taxon>
    </lineage>
</organism>
<protein>
    <submittedName>
        <fullName evidence="1">Uncharacterized protein</fullName>
    </submittedName>
</protein>
<keyword evidence="2" id="KW-1185">Reference proteome</keyword>
<proteinExistence type="predicted"/>
<reference evidence="1 2" key="1">
    <citation type="journal article" date="2020" name="Nat. Food">
        <title>A phased Vanilla planifolia genome enables genetic improvement of flavour and production.</title>
        <authorList>
            <person name="Hasing T."/>
            <person name="Tang H."/>
            <person name="Brym M."/>
            <person name="Khazi F."/>
            <person name="Huang T."/>
            <person name="Chambers A.H."/>
        </authorList>
    </citation>
    <scope>NUCLEOTIDE SEQUENCE [LARGE SCALE GENOMIC DNA]</scope>
    <source>
        <tissue evidence="1">Leaf</tissue>
    </source>
</reference>
<sequence>MRQQHYSLLVPRRSLRSCQRRRPLLEFWLGGKRKETEVTSTAATTGRGGDLAKIWLGFLEGTKKKKERASNDYKDEGFSNRTDNTHEEIMGNRQAKIVASASESKIDKAWKGADDQLVTLQQRAQACKCTLTCFWGI</sequence>
<evidence type="ECO:0000313" key="1">
    <source>
        <dbReference type="EMBL" id="KAG0460935.1"/>
    </source>
</evidence>